<evidence type="ECO:0000313" key="2">
    <source>
        <dbReference type="Proteomes" id="UP000002027"/>
    </source>
</evidence>
<reference evidence="2" key="1">
    <citation type="submission" date="2009-11" db="EMBL/GenBank/DDBJ databases">
        <title>The complete chromosome 1 of Sphaerobacter thermophilus DSM 20745.</title>
        <authorList>
            <person name="Lucas S."/>
            <person name="Copeland A."/>
            <person name="Lapidus A."/>
            <person name="Glavina del Rio T."/>
            <person name="Dalin E."/>
            <person name="Tice H."/>
            <person name="Bruce D."/>
            <person name="Goodwin L."/>
            <person name="Pitluck S."/>
            <person name="Kyrpides N."/>
            <person name="Mavromatis K."/>
            <person name="Ivanova N."/>
            <person name="Mikhailova N."/>
            <person name="LaButti K.M."/>
            <person name="Clum A."/>
            <person name="Sun H.I."/>
            <person name="Brettin T."/>
            <person name="Detter J.C."/>
            <person name="Han C."/>
            <person name="Larimer F."/>
            <person name="Land M."/>
            <person name="Hauser L."/>
            <person name="Markowitz V."/>
            <person name="Cheng J.F."/>
            <person name="Hugenholtz P."/>
            <person name="Woyke T."/>
            <person name="Wu D."/>
            <person name="Steenblock K."/>
            <person name="Schneider S."/>
            <person name="Pukall R."/>
            <person name="Goeker M."/>
            <person name="Klenk H.P."/>
            <person name="Eisen J.A."/>
        </authorList>
    </citation>
    <scope>NUCLEOTIDE SEQUENCE [LARGE SCALE GENOMIC DNA]</scope>
    <source>
        <strain evidence="2">ATCC 49802 / DSM 20745 / S 6022</strain>
    </source>
</reference>
<dbReference type="KEGG" id="sti:Sthe_1785"/>
<dbReference type="SUPFAM" id="SSF48371">
    <property type="entry name" value="ARM repeat"/>
    <property type="match status" value="1"/>
</dbReference>
<organism evidence="1 2">
    <name type="scientific">Sphaerobacter thermophilus (strain ATCC 49802 / DSM 20745 / KCCM 41009 / NCIMB 13125 / S 6022)</name>
    <dbReference type="NCBI Taxonomy" id="479434"/>
    <lineage>
        <taxon>Bacteria</taxon>
        <taxon>Pseudomonadati</taxon>
        <taxon>Thermomicrobiota</taxon>
        <taxon>Thermomicrobia</taxon>
        <taxon>Sphaerobacterales</taxon>
        <taxon>Sphaerobacterineae</taxon>
        <taxon>Sphaerobacteraceae</taxon>
        <taxon>Sphaerobacter</taxon>
    </lineage>
</organism>
<name>D1C4Q2_SPHTD</name>
<gene>
    <name evidence="1" type="ordered locus">Sthe_1785</name>
</gene>
<evidence type="ECO:0000313" key="1">
    <source>
        <dbReference type="EMBL" id="ACZ39219.1"/>
    </source>
</evidence>
<dbReference type="EMBL" id="CP001823">
    <property type="protein sequence ID" value="ACZ39219.1"/>
    <property type="molecule type" value="Genomic_DNA"/>
</dbReference>
<proteinExistence type="predicted"/>
<dbReference type="InterPro" id="IPR016024">
    <property type="entry name" value="ARM-type_fold"/>
</dbReference>
<dbReference type="HOGENOM" id="CLU_796711_0_0_0"/>
<dbReference type="Proteomes" id="UP000002027">
    <property type="component" value="Chromosome 1"/>
</dbReference>
<evidence type="ECO:0008006" key="3">
    <source>
        <dbReference type="Google" id="ProtNLM"/>
    </source>
</evidence>
<sequence>MTRPHDPSDIDGILARLRAGESPDPGAAEHVAHLPTEERARVLGVLLEEPTARRWLRGEILPRLDPATAAAVADWLLTYEADFVPERRDRTTAAVVRALPVSELVERAPFLAGSNAAGVLWERLATAGPDTVRDAALRVFREGTPVARETTLYLLVLDPYGPGSLPDDGRRALVLAALADPDEEIRGLAAEVAADEAPDMLLADTARWVRDSAVRVRAAAWACAFTEDPERAAEDALALLVSEAEPLPARRSALLALGEWLTTAQIEPVLTTFVRHPVQELAEDAAGLLWTRHRTPVAAQAASESPHATVRDIAARLLDPRLGSPLAGGFRSGAEEQGYDFYDPFRER</sequence>
<protein>
    <recommendedName>
        <fullName evidence="3">PBS lyase HEAT domain protein repeat-containing protein</fullName>
    </recommendedName>
</protein>
<dbReference type="eggNOG" id="ENOG5030XPV">
    <property type="taxonomic scope" value="Bacteria"/>
</dbReference>
<keyword evidence="2" id="KW-1185">Reference proteome</keyword>
<accession>D1C4Q2</accession>
<dbReference type="InParanoid" id="D1C4Q2"/>
<reference evidence="1 2" key="2">
    <citation type="journal article" date="2010" name="Stand. Genomic Sci.">
        <title>Complete genome sequence of Desulfohalobium retbaense type strain (HR(100)).</title>
        <authorList>
            <person name="Spring S."/>
            <person name="Nolan M."/>
            <person name="Lapidus A."/>
            <person name="Glavina Del Rio T."/>
            <person name="Copeland A."/>
            <person name="Tice H."/>
            <person name="Cheng J.F."/>
            <person name="Lucas S."/>
            <person name="Land M."/>
            <person name="Chen F."/>
            <person name="Bruce D."/>
            <person name="Goodwin L."/>
            <person name="Pitluck S."/>
            <person name="Ivanova N."/>
            <person name="Mavromatis K."/>
            <person name="Mikhailova N."/>
            <person name="Pati A."/>
            <person name="Chen A."/>
            <person name="Palaniappan K."/>
            <person name="Hauser L."/>
            <person name="Chang Y.J."/>
            <person name="Jeffries C.D."/>
            <person name="Munk C."/>
            <person name="Kiss H."/>
            <person name="Chain P."/>
            <person name="Han C."/>
            <person name="Brettin T."/>
            <person name="Detter J.C."/>
            <person name="Schuler E."/>
            <person name="Goker M."/>
            <person name="Rohde M."/>
            <person name="Bristow J."/>
            <person name="Eisen J.A."/>
            <person name="Markowitz V."/>
            <person name="Hugenholtz P."/>
            <person name="Kyrpides N.C."/>
            <person name="Klenk H.P."/>
        </authorList>
    </citation>
    <scope>NUCLEOTIDE SEQUENCE [LARGE SCALE GENOMIC DNA]</scope>
    <source>
        <strain evidence="2">ATCC 49802 / DSM 20745 / S 6022</strain>
    </source>
</reference>
<dbReference type="AlphaFoldDB" id="D1C4Q2"/>